<evidence type="ECO:0000313" key="1">
    <source>
        <dbReference type="EMBL" id="QCD45619.1"/>
    </source>
</evidence>
<gene>
    <name evidence="1" type="ORF">CMUC_1871</name>
</gene>
<name>A0A6G5QJ27_9BACT</name>
<sequence>MRLVPASLVLEFELDDDKNEQFFNEFNSMIRSEEDALGAWLKRAKARGDTKESDQVLLTLLIELHRKFDELSEIIKNEQKSRIELKNVAKINGIGFDGISIDEPKFQSGKSYYGRILMPIFPKRTIAIYLTGIDEKTAKISTMHTDDESDFNAYVTARERVMIRQNRD</sequence>
<dbReference type="AlphaFoldDB" id="A0A6G5QJ27"/>
<dbReference type="EMBL" id="CP012542">
    <property type="protein sequence ID" value="QCD45619.1"/>
    <property type="molecule type" value="Genomic_DNA"/>
</dbReference>
<organism evidence="1 2">
    <name type="scientific">Campylobacter mucosalis CCUG 21559</name>
    <dbReference type="NCBI Taxonomy" id="1032067"/>
    <lineage>
        <taxon>Bacteria</taxon>
        <taxon>Pseudomonadati</taxon>
        <taxon>Campylobacterota</taxon>
        <taxon>Epsilonproteobacteria</taxon>
        <taxon>Campylobacterales</taxon>
        <taxon>Campylobacteraceae</taxon>
        <taxon>Campylobacter</taxon>
    </lineage>
</organism>
<protein>
    <submittedName>
        <fullName evidence="1">Uncharacterized protein</fullName>
    </submittedName>
</protein>
<dbReference type="Proteomes" id="UP000503264">
    <property type="component" value="Chromosome"/>
</dbReference>
<evidence type="ECO:0000313" key="2">
    <source>
        <dbReference type="Proteomes" id="UP000503264"/>
    </source>
</evidence>
<accession>A0A6G5QJ27</accession>
<reference evidence="1 2" key="1">
    <citation type="submission" date="2016-07" db="EMBL/GenBank/DDBJ databases">
        <title>Comparative genomics of the Campylobacter concisus group.</title>
        <authorList>
            <person name="Miller W.G."/>
            <person name="Yee E."/>
            <person name="Chapman M.H."/>
            <person name="Huynh S."/>
            <person name="Bono J.L."/>
            <person name="On S.L.W."/>
            <person name="StLeger J."/>
            <person name="Foster G."/>
            <person name="Parker C.T."/>
        </authorList>
    </citation>
    <scope>NUCLEOTIDE SEQUENCE [LARGE SCALE GENOMIC DNA]</scope>
    <source>
        <strain evidence="1 2">CCUG 21559</strain>
    </source>
</reference>
<dbReference type="RefSeq" id="WP_171994270.1">
    <property type="nucleotide sequence ID" value="NZ_CP012542.1"/>
</dbReference>
<keyword evidence="2" id="KW-1185">Reference proteome</keyword>
<proteinExistence type="predicted"/>